<dbReference type="Gene3D" id="1.20.120.450">
    <property type="entry name" value="dinb family like domain"/>
    <property type="match status" value="1"/>
</dbReference>
<evidence type="ECO:0000313" key="3">
    <source>
        <dbReference type="Proteomes" id="UP000244193"/>
    </source>
</evidence>
<feature type="domain" description="DinB-like" evidence="1">
    <location>
        <begin position="23"/>
        <end position="168"/>
    </location>
</feature>
<reference evidence="2 3" key="1">
    <citation type="submission" date="2018-04" db="EMBL/GenBank/DDBJ databases">
        <title>Genome sequencing of Flavobacterium sp. HYN0048.</title>
        <authorList>
            <person name="Yi H."/>
            <person name="Baek C."/>
        </authorList>
    </citation>
    <scope>NUCLEOTIDE SEQUENCE [LARGE SCALE GENOMIC DNA]</scope>
    <source>
        <strain evidence="2 3">HYN0048</strain>
    </source>
</reference>
<evidence type="ECO:0000313" key="2">
    <source>
        <dbReference type="EMBL" id="AWA29834.1"/>
    </source>
</evidence>
<dbReference type="InterPro" id="IPR034660">
    <property type="entry name" value="DinB/YfiT-like"/>
</dbReference>
<keyword evidence="3" id="KW-1185">Reference proteome</keyword>
<proteinExistence type="predicted"/>
<dbReference type="OrthoDB" id="679284at2"/>
<name>A0A2S0RDY3_9FLAO</name>
<dbReference type="KEGG" id="fmg:HYN48_06940"/>
<gene>
    <name evidence="2" type="ORF">HYN48_06940</name>
</gene>
<dbReference type="RefSeq" id="WP_108370418.1">
    <property type="nucleotide sequence ID" value="NZ_CP028811.1"/>
</dbReference>
<dbReference type="AlphaFoldDB" id="A0A2S0RDY3"/>
<evidence type="ECO:0000259" key="1">
    <source>
        <dbReference type="Pfam" id="PF12867"/>
    </source>
</evidence>
<dbReference type="InterPro" id="IPR024775">
    <property type="entry name" value="DinB-like"/>
</dbReference>
<organism evidence="2 3">
    <name type="scientific">Flavobacterium magnum</name>
    <dbReference type="NCBI Taxonomy" id="2162713"/>
    <lineage>
        <taxon>Bacteria</taxon>
        <taxon>Pseudomonadati</taxon>
        <taxon>Bacteroidota</taxon>
        <taxon>Flavobacteriia</taxon>
        <taxon>Flavobacteriales</taxon>
        <taxon>Flavobacteriaceae</taxon>
        <taxon>Flavobacterium</taxon>
    </lineage>
</organism>
<dbReference type="SUPFAM" id="SSF109854">
    <property type="entry name" value="DinB/YfiT-like putative metalloenzymes"/>
    <property type="match status" value="1"/>
</dbReference>
<accession>A0A2S0RDY3</accession>
<dbReference type="Proteomes" id="UP000244193">
    <property type="component" value="Chromosome"/>
</dbReference>
<protein>
    <submittedName>
        <fullName evidence="2">DinB family protein</fullName>
    </submittedName>
</protein>
<dbReference type="Pfam" id="PF12867">
    <property type="entry name" value="DinB_2"/>
    <property type="match status" value="1"/>
</dbReference>
<dbReference type="EMBL" id="CP028811">
    <property type="protein sequence ID" value="AWA29834.1"/>
    <property type="molecule type" value="Genomic_DNA"/>
</dbReference>
<sequence>MNTQTQTDETQKTNLIQDISVTFENLYAALQAIGEEKLDCSPAPNSWSAGQVAEHLIKGMGNIGGMGVKTAAAHRPKDAKVAAIKDLFLDFTTKLSSPEFILPTAHKHDLKQQLHMLKSIEEQHQGMAEDADLSLESLVFELPGFGTFTLYEWIVFNIVHAQRHTHQLQKIRQSI</sequence>